<feature type="transmembrane region" description="Helical" evidence="7">
    <location>
        <begin position="277"/>
        <end position="296"/>
    </location>
</feature>
<dbReference type="InterPro" id="IPR050250">
    <property type="entry name" value="Macrolide_Exporter_MacB"/>
</dbReference>
<feature type="transmembrane region" description="Helical" evidence="7">
    <location>
        <begin position="772"/>
        <end position="792"/>
    </location>
</feature>
<evidence type="ECO:0000256" key="1">
    <source>
        <dbReference type="ARBA" id="ARBA00004651"/>
    </source>
</evidence>
<dbReference type="InterPro" id="IPR003838">
    <property type="entry name" value="ABC3_permease_C"/>
</dbReference>
<feature type="transmembrane region" description="Helical" evidence="7">
    <location>
        <begin position="20"/>
        <end position="39"/>
    </location>
</feature>
<keyword evidence="4 7" id="KW-1133">Transmembrane helix</keyword>
<keyword evidence="10" id="KW-1185">Reference proteome</keyword>
<comment type="subcellular location">
    <subcellularLocation>
        <location evidence="1">Cell membrane</location>
        <topology evidence="1">Multi-pass membrane protein</topology>
    </subcellularLocation>
</comment>
<evidence type="ECO:0000256" key="4">
    <source>
        <dbReference type="ARBA" id="ARBA00022989"/>
    </source>
</evidence>
<evidence type="ECO:0000256" key="7">
    <source>
        <dbReference type="SAM" id="Phobius"/>
    </source>
</evidence>
<proteinExistence type="inferred from homology"/>
<feature type="transmembrane region" description="Helical" evidence="7">
    <location>
        <begin position="362"/>
        <end position="383"/>
    </location>
</feature>
<dbReference type="PANTHER" id="PTHR30572:SF4">
    <property type="entry name" value="ABC TRANSPORTER PERMEASE YTRF"/>
    <property type="match status" value="1"/>
</dbReference>
<evidence type="ECO:0000313" key="9">
    <source>
        <dbReference type="EMBL" id="GAA0864977.1"/>
    </source>
</evidence>
<keyword evidence="5 7" id="KW-0472">Membrane</keyword>
<comment type="similarity">
    <text evidence="6">Belongs to the ABC-4 integral membrane protein family.</text>
</comment>
<accession>A0ABN1M6M8</accession>
<evidence type="ECO:0000256" key="5">
    <source>
        <dbReference type="ARBA" id="ARBA00023136"/>
    </source>
</evidence>
<keyword evidence="2" id="KW-1003">Cell membrane</keyword>
<feature type="transmembrane region" description="Helical" evidence="7">
    <location>
        <begin position="722"/>
        <end position="740"/>
    </location>
</feature>
<organism evidence="9 10">
    <name type="scientific">Paraclostridium tenue</name>
    <dbReference type="NCBI Taxonomy" id="1737"/>
    <lineage>
        <taxon>Bacteria</taxon>
        <taxon>Bacillati</taxon>
        <taxon>Bacillota</taxon>
        <taxon>Clostridia</taxon>
        <taxon>Peptostreptococcales</taxon>
        <taxon>Peptostreptococcaceae</taxon>
        <taxon>Paraclostridium</taxon>
    </lineage>
</organism>
<dbReference type="PANTHER" id="PTHR30572">
    <property type="entry name" value="MEMBRANE COMPONENT OF TRANSPORTER-RELATED"/>
    <property type="match status" value="1"/>
</dbReference>
<evidence type="ECO:0000259" key="8">
    <source>
        <dbReference type="Pfam" id="PF02687"/>
    </source>
</evidence>
<reference evidence="9 10" key="1">
    <citation type="journal article" date="2019" name="Int. J. Syst. Evol. Microbiol.">
        <title>The Global Catalogue of Microorganisms (GCM) 10K type strain sequencing project: providing services to taxonomists for standard genome sequencing and annotation.</title>
        <authorList>
            <consortium name="The Broad Institute Genomics Platform"/>
            <consortium name="The Broad Institute Genome Sequencing Center for Infectious Disease"/>
            <person name="Wu L."/>
            <person name="Ma J."/>
        </authorList>
    </citation>
    <scope>NUCLEOTIDE SEQUENCE [LARGE SCALE GENOMIC DNA]</scope>
    <source>
        <strain evidence="9 10">JCM 6486</strain>
    </source>
</reference>
<evidence type="ECO:0000256" key="6">
    <source>
        <dbReference type="ARBA" id="ARBA00038076"/>
    </source>
</evidence>
<keyword evidence="3 7" id="KW-0812">Transmembrane</keyword>
<feature type="transmembrane region" description="Helical" evidence="7">
    <location>
        <begin position="436"/>
        <end position="456"/>
    </location>
</feature>
<feature type="domain" description="ABC3 transporter permease C-terminal" evidence="8">
    <location>
        <begin position="723"/>
        <end position="843"/>
    </location>
</feature>
<evidence type="ECO:0000256" key="2">
    <source>
        <dbReference type="ARBA" id="ARBA00022475"/>
    </source>
</evidence>
<sequence length="856" mass="96963">MKISLKLAIAYMKEQKGRTIALITSIALAVILVLTLNVIPETKSKLEIEQAYKNFSDYHVEYNGLKSDIVNKLKKDKEVTEINDILGLGEIVGKNGILLQLNSYSKNFLDSYGYKLIKGTEPKNANEIVLEEKALKEMNLKDDLNQEIDFKIVKYYVDKNNENQIFSKDKKFKLVGIVKKPEGYYTNSDGHTNENEYYVVKGFTKDNLNEEILPNNLVTHNGTLYLNTSKPDIGKSYEMINKYGLSESNFMINASLTQALSNYEMSKETLYTKRQKLYPMLSATLVICNIFSIVLIDMTKQIGILRAIGLSKNKVRLMIIMESIVVLSLGLLCGFLLGILASYLGFAIIYGKIVNLYLSKASILEPMIMASIAVLISSLVPIYKSGKISPIEAIRTSDKINKRQKNRFYYKLIRKIFGFTGEMAYKNLWRNKVRTILCVISISLGGVLFIDTIAMGKSLDNSLDNSSMPVMMMGKSDIKLAHNVNNADSNFTKYSKAEIEKISKIKEVQSLNPIMELNGYFLINSDDLTKKYKSSNGIDDENKKLEEYLEVEGHSNDSLKNLDKYIEEGKNIDNKTKGKYPKALVTNYFYSIQDASPHTKLLNNIKVGDLIDIKIPVIKNNKLEYKNEKVEVTGILNGDYVLKEGGLSGGMKVVLNEDDFKNISGRENYNKLNIQIEKGSDKKAENEIEKVIKNNPFSKIESKYNYKNLYIKQTEKNTKETLVIVALILLISSINILCIIKANIMTRMKELSTLRAIGMSSKKIKSMIIKENLMYAIFASILSSVFATHSIYEFTKMVNEIHRQGLGTNETMMFKLPILESIEFLMASIIMCLMAVFLCKKKIEKISIVEGLNTNE</sequence>
<feature type="transmembrane region" description="Helical" evidence="7">
    <location>
        <begin position="812"/>
        <end position="838"/>
    </location>
</feature>
<dbReference type="Proteomes" id="UP001400965">
    <property type="component" value="Unassembled WGS sequence"/>
</dbReference>
<gene>
    <name evidence="9" type="ORF">GCM10008917_20530</name>
</gene>
<feature type="domain" description="ABC3 transporter permease C-terminal" evidence="8">
    <location>
        <begin position="280"/>
        <end position="390"/>
    </location>
</feature>
<evidence type="ECO:0000256" key="3">
    <source>
        <dbReference type="ARBA" id="ARBA00022692"/>
    </source>
</evidence>
<dbReference type="RefSeq" id="WP_346045623.1">
    <property type="nucleotide sequence ID" value="NZ_BAAACP010000012.1"/>
</dbReference>
<evidence type="ECO:0000313" key="10">
    <source>
        <dbReference type="Proteomes" id="UP001400965"/>
    </source>
</evidence>
<name>A0ABN1M6M8_9FIRM</name>
<feature type="transmembrane region" description="Helical" evidence="7">
    <location>
        <begin position="317"/>
        <end position="350"/>
    </location>
</feature>
<comment type="caution">
    <text evidence="9">The sequence shown here is derived from an EMBL/GenBank/DDBJ whole genome shotgun (WGS) entry which is preliminary data.</text>
</comment>
<protein>
    <submittedName>
        <fullName evidence="9">ABC transporter permease</fullName>
    </submittedName>
</protein>
<dbReference type="EMBL" id="BAAACP010000012">
    <property type="protein sequence ID" value="GAA0864977.1"/>
    <property type="molecule type" value="Genomic_DNA"/>
</dbReference>
<dbReference type="Pfam" id="PF02687">
    <property type="entry name" value="FtsX"/>
    <property type="match status" value="2"/>
</dbReference>